<accession>I1E0S2</accession>
<comment type="caution">
    <text evidence="1">The sequence shown here is derived from an EMBL/GenBank/DDBJ whole genome shotgun (WGS) entry which is preliminary data.</text>
</comment>
<dbReference type="RefSeq" id="WP_008222966.1">
    <property type="nucleotide sequence ID" value="NZ_BAFK01000018.1"/>
</dbReference>
<keyword evidence="2" id="KW-1185">Reference proteome</keyword>
<sequence>MKPTDEALSAFLDAQLNPEQMDSLRQQLAEDEQLTERLADLAMVDSLVQQYYAQIDQQPMPAAVLQLLQDEQPPVATVIAFPWWRRAQQQLQQHAAAVACIALVAGYGVSQLSGPAQPVLAGVSTDVVKLLNSAASGHSYPLAEQQLTPRLSFTNQQGNFCRQYGLQSASGRSEHIACRSNGTWQQHASLSLPGAAHAAAYQTASGGSLLDSVLDSMMAGPPLNAAAEQAYLHGKSD</sequence>
<organism evidence="1 2">
    <name type="scientific">Rheinheimera nanhaiensis E407-8</name>
    <dbReference type="NCBI Taxonomy" id="562729"/>
    <lineage>
        <taxon>Bacteria</taxon>
        <taxon>Pseudomonadati</taxon>
        <taxon>Pseudomonadota</taxon>
        <taxon>Gammaproteobacteria</taxon>
        <taxon>Chromatiales</taxon>
        <taxon>Chromatiaceae</taxon>
        <taxon>Rheinheimera</taxon>
    </lineage>
</organism>
<dbReference type="Proteomes" id="UP000004374">
    <property type="component" value="Unassembled WGS sequence"/>
</dbReference>
<proteinExistence type="predicted"/>
<evidence type="ECO:0000313" key="2">
    <source>
        <dbReference type="Proteomes" id="UP000004374"/>
    </source>
</evidence>
<dbReference type="EMBL" id="BAFK01000018">
    <property type="protein sequence ID" value="GAB59900.1"/>
    <property type="molecule type" value="Genomic_DNA"/>
</dbReference>
<dbReference type="AlphaFoldDB" id="I1E0S2"/>
<evidence type="ECO:0000313" key="1">
    <source>
        <dbReference type="EMBL" id="GAB59900.1"/>
    </source>
</evidence>
<gene>
    <name evidence="1" type="ORF">RNAN_2913</name>
</gene>
<dbReference type="OrthoDB" id="5588054at2"/>
<name>I1E0S2_9GAMM</name>
<reference evidence="1 2" key="1">
    <citation type="journal article" date="2012" name="J. Bacteriol.">
        <title>Genome Sequence of the Protease-Producing Bacterium Rheinheimera nanhaiensis E407-8T, Isolated from Deep-Sea Sediment of the South China Sea.</title>
        <authorList>
            <person name="Zhang X.-Y."/>
            <person name="Zhang Y.-J."/>
            <person name="Qin Q.-L."/>
            <person name="Xie B.-B."/>
            <person name="Chen X.-L."/>
            <person name="Zhou B.-C."/>
            <person name="Zhang Y.-Z."/>
        </authorList>
    </citation>
    <scope>NUCLEOTIDE SEQUENCE [LARGE SCALE GENOMIC DNA]</scope>
    <source>
        <strain evidence="1 2">E407-8</strain>
    </source>
</reference>
<evidence type="ECO:0008006" key="3">
    <source>
        <dbReference type="Google" id="ProtNLM"/>
    </source>
</evidence>
<dbReference type="STRING" id="562729.RNAN_2913"/>
<protein>
    <recommendedName>
        <fullName evidence="3">Anti-sigma factor</fullName>
    </recommendedName>
</protein>